<dbReference type="AlphaFoldDB" id="A0A7E5A1P6"/>
<accession>A0A7E5A1P6</accession>
<organism evidence="1 2">
    <name type="scientific">Panagrellus redivivus</name>
    <name type="common">Microworm</name>
    <dbReference type="NCBI Taxonomy" id="6233"/>
    <lineage>
        <taxon>Eukaryota</taxon>
        <taxon>Metazoa</taxon>
        <taxon>Ecdysozoa</taxon>
        <taxon>Nematoda</taxon>
        <taxon>Chromadorea</taxon>
        <taxon>Rhabditida</taxon>
        <taxon>Tylenchina</taxon>
        <taxon>Panagrolaimomorpha</taxon>
        <taxon>Panagrolaimoidea</taxon>
        <taxon>Panagrolaimidae</taxon>
        <taxon>Panagrellus</taxon>
    </lineage>
</organism>
<reference evidence="1" key="1">
    <citation type="journal article" date="2013" name="Genetics">
        <title>The draft genome and transcriptome of Panagrellus redivivus are shaped by the harsh demands of a free-living lifestyle.</title>
        <authorList>
            <person name="Srinivasan J."/>
            <person name="Dillman A.R."/>
            <person name="Macchietto M.G."/>
            <person name="Heikkinen L."/>
            <person name="Lakso M."/>
            <person name="Fracchia K.M."/>
            <person name="Antoshechkin I."/>
            <person name="Mortazavi A."/>
            <person name="Wong G."/>
            <person name="Sternberg P.W."/>
        </authorList>
    </citation>
    <scope>NUCLEOTIDE SEQUENCE [LARGE SCALE GENOMIC DNA]</scope>
    <source>
        <strain evidence="1">MT8872</strain>
    </source>
</reference>
<proteinExistence type="predicted"/>
<keyword evidence="1" id="KW-1185">Reference proteome</keyword>
<protein>
    <submittedName>
        <fullName evidence="2">Secreted protein</fullName>
    </submittedName>
</protein>
<name>A0A7E5A1P6_PANRE</name>
<sequence length="184" mass="20453">MVWFAITFSLQGKGVGDRYAYVQSFPISNVGWTVGRAKKNPHFVFETCIHDPPHCPTPFLPPTSSNQIDSDADWGSYLFRFFSAFQVEVHDLPPRFRLPDRGQITAGAPMPKINVIDRVSSAFAATTRGSFTIAAVSTHLPNYYRHPPKCLRARSSDDCCRQSTSCSCCLGPGPSRHNCCQHTI</sequence>
<dbReference type="Proteomes" id="UP000492821">
    <property type="component" value="Unassembled WGS sequence"/>
</dbReference>
<evidence type="ECO:0000313" key="2">
    <source>
        <dbReference type="WBParaSite" id="Pan_g9368.t1"/>
    </source>
</evidence>
<reference evidence="2" key="2">
    <citation type="submission" date="2020-10" db="UniProtKB">
        <authorList>
            <consortium name="WormBaseParasite"/>
        </authorList>
    </citation>
    <scope>IDENTIFICATION</scope>
</reference>
<dbReference type="WBParaSite" id="Pan_g9368.t1">
    <property type="protein sequence ID" value="Pan_g9368.t1"/>
    <property type="gene ID" value="Pan_g9368"/>
</dbReference>
<evidence type="ECO:0000313" key="1">
    <source>
        <dbReference type="Proteomes" id="UP000492821"/>
    </source>
</evidence>